<accession>A0ABW0FRN9</accession>
<dbReference type="Proteomes" id="UP001596152">
    <property type="component" value="Unassembled WGS sequence"/>
</dbReference>
<evidence type="ECO:0000313" key="2">
    <source>
        <dbReference type="Proteomes" id="UP001596152"/>
    </source>
</evidence>
<comment type="caution">
    <text evidence="1">The sequence shown here is derived from an EMBL/GenBank/DDBJ whole genome shotgun (WGS) entry which is preliminary data.</text>
</comment>
<name>A0ABW0FRN9_9CAUL</name>
<reference evidence="2" key="1">
    <citation type="journal article" date="2019" name="Int. J. Syst. Evol. Microbiol.">
        <title>The Global Catalogue of Microorganisms (GCM) 10K type strain sequencing project: providing services to taxonomists for standard genome sequencing and annotation.</title>
        <authorList>
            <consortium name="The Broad Institute Genomics Platform"/>
            <consortium name="The Broad Institute Genome Sequencing Center for Infectious Disease"/>
            <person name="Wu L."/>
            <person name="Ma J."/>
        </authorList>
    </citation>
    <scope>NUCLEOTIDE SEQUENCE [LARGE SCALE GENOMIC DNA]</scope>
    <source>
        <strain evidence="2">JCM 12125</strain>
    </source>
</reference>
<organism evidence="1 2">
    <name type="scientific">Brevundimonas staleyi</name>
    <dbReference type="NCBI Taxonomy" id="74326"/>
    <lineage>
        <taxon>Bacteria</taxon>
        <taxon>Pseudomonadati</taxon>
        <taxon>Pseudomonadota</taxon>
        <taxon>Alphaproteobacteria</taxon>
        <taxon>Caulobacterales</taxon>
        <taxon>Caulobacteraceae</taxon>
        <taxon>Brevundimonas</taxon>
    </lineage>
</organism>
<dbReference type="RefSeq" id="WP_374036059.1">
    <property type="nucleotide sequence ID" value="NZ_CP169082.1"/>
</dbReference>
<protein>
    <submittedName>
        <fullName evidence="1">Uncharacterized protein</fullName>
    </submittedName>
</protein>
<sequence length="111" mass="12163">MAANDYDLALEELTRASTMRLLASESFDLPSFAALYDHLGQKAEALKSEHVISKQILDALRNAAKAIRNQAPYVTGARENIALADKFEVLLDLMIIGEGPRDRAPGVPRIV</sequence>
<evidence type="ECO:0000313" key="1">
    <source>
        <dbReference type="EMBL" id="MFC5343848.1"/>
    </source>
</evidence>
<gene>
    <name evidence="1" type="ORF">ACFPIE_07990</name>
</gene>
<dbReference type="EMBL" id="JBHSLF010000014">
    <property type="protein sequence ID" value="MFC5343848.1"/>
    <property type="molecule type" value="Genomic_DNA"/>
</dbReference>
<proteinExistence type="predicted"/>
<keyword evidence="2" id="KW-1185">Reference proteome</keyword>